<proteinExistence type="predicted"/>
<dbReference type="Pfam" id="PF00536">
    <property type="entry name" value="SAM_1"/>
    <property type="match status" value="1"/>
</dbReference>
<dbReference type="GO" id="GO:0005737">
    <property type="term" value="C:cytoplasm"/>
    <property type="evidence" value="ECO:0007669"/>
    <property type="project" value="TreeGrafter"/>
</dbReference>
<evidence type="ECO:0000313" key="6">
    <source>
        <dbReference type="Proteomes" id="UP000321638"/>
    </source>
</evidence>
<dbReference type="CDD" id="cd09487">
    <property type="entry name" value="SAM_superfamily"/>
    <property type="match status" value="1"/>
</dbReference>
<organism evidence="5 6">
    <name type="scientific">Vineibacter terrae</name>
    <dbReference type="NCBI Taxonomy" id="2586908"/>
    <lineage>
        <taxon>Bacteria</taxon>
        <taxon>Pseudomonadati</taxon>
        <taxon>Pseudomonadota</taxon>
        <taxon>Alphaproteobacteria</taxon>
        <taxon>Hyphomicrobiales</taxon>
        <taxon>Vineibacter</taxon>
    </lineage>
</organism>
<reference evidence="5 6" key="1">
    <citation type="submission" date="2019-06" db="EMBL/GenBank/DDBJ databases">
        <title>New taxonomy in bacterial strain CC-CFT640, isolated from vineyard.</title>
        <authorList>
            <person name="Lin S.-Y."/>
            <person name="Tsai C.-F."/>
            <person name="Young C.-C."/>
        </authorList>
    </citation>
    <scope>NUCLEOTIDE SEQUENCE [LARGE SCALE GENOMIC DNA]</scope>
    <source>
        <strain evidence="5 6">CC-CFT640</strain>
    </source>
</reference>
<dbReference type="GO" id="GO:0035556">
    <property type="term" value="P:intracellular signal transduction"/>
    <property type="evidence" value="ECO:0007669"/>
    <property type="project" value="InterPro"/>
</dbReference>
<dbReference type="Gene3D" id="1.25.40.10">
    <property type="entry name" value="Tetratricopeptide repeat domain"/>
    <property type="match status" value="1"/>
</dbReference>
<name>A0A5C8PND6_9HYPH</name>
<sequence length="1082" mass="115307">MDVSAWLEQLGLGEYAAAFAANHVDAATLHQLTADDLREIGVGSVGHRRRLLDAIAQLKAAAPTAEAATALDTERRPVAVLFADLCGFTALSRDLPDERLHALLDGYLTAADTIVKRHGGMVDKHIGDAVMALFGAPLAHDDDVVRAVRAALELRARMPALSGELGRELAMHAGLTVGEVIVGGSGGGYTAVGETVNLAARLTALAPAGEIFVSEPVRRTLTGRAMFEARGRHALKGFAEPVDVWRLSGLVDRDAAEPTPFVGRGAELAQIAALVESCRARCAGAVIYVRGEPGIGKSRLVGETRALAVASGIACHVCHVLDFGAGHERDPLRRLADSLLGLVPDSVPAVRAAAVAGVVAAAAVEPRLEAFLRELAEAPLTPGLRGLIDASDEASRRAGRHEAMAMLVERALADSPLLLVVEDLHWADAALVEALLRVSRIATDRPLILALTSRPENERLYEALRLQPGGAPLATIDLGPLRAQDAVAIVGHVARLPEAIQQRCIERAGGNPLFLEQLLRNAAEVAGELPPSLRGLIVARVDRLGAADRAAIHAAAVLGQRFDIAALRAVVVNPAYVADRLLQAGLLRADGMELVFAHALICEAVQRSLLAQPRRVLHGRAAAWFAGRDPILRASHLDRAESPEAADAYRVAAEDRLQRYRPAEALPLAARGLELAAEPASRAALLLLKGDVLLDGGRAREALAAYQEMLQVGGDDRSRSLALLGSASARRILDDLPTALDDVAAAQGLAEKGGWLDIQARCRFTRGNLCFPQGRVEECLVEHEAALDLAERAGSAEAKARALGGLGDAEYARGRLVTCGAHFQRCVEESRRIGLGRVEVSNLPMYAHTLLFALRLDEAIAVARESVALAVAVGQKRAEMIANHACVGALLELAGYDEARLRLQRCRAIVKELEAWRFEPENLAFLADVELAEGRHDVARSLVGEGLVLARKTGMAYWGPALLAFNARLSDQADARDALVGECETLLGGNVLAHNHYLARHHLIALGRDMGDPDFIEQQCGRLSAYYCQEAMPLADFMARRGRVLAAALRGKLSREMAAEAQALRDWSARIGAVRLAAGLDA</sequence>
<evidence type="ECO:0000259" key="4">
    <source>
        <dbReference type="PROSITE" id="PS50125"/>
    </source>
</evidence>
<evidence type="ECO:0000313" key="5">
    <source>
        <dbReference type="EMBL" id="TXL75914.1"/>
    </source>
</evidence>
<dbReference type="SUPFAM" id="SSF55073">
    <property type="entry name" value="Nucleotide cyclase"/>
    <property type="match status" value="1"/>
</dbReference>
<dbReference type="SUPFAM" id="SSF52540">
    <property type="entry name" value="P-loop containing nucleoside triphosphate hydrolases"/>
    <property type="match status" value="1"/>
</dbReference>
<dbReference type="SUPFAM" id="SSF47769">
    <property type="entry name" value="SAM/Pointed domain"/>
    <property type="match status" value="1"/>
</dbReference>
<dbReference type="PROSITE" id="PS50105">
    <property type="entry name" value="SAM_DOMAIN"/>
    <property type="match status" value="1"/>
</dbReference>
<dbReference type="Gene3D" id="1.10.150.50">
    <property type="entry name" value="Transcription Factor, Ets-1"/>
    <property type="match status" value="1"/>
</dbReference>
<dbReference type="InterPro" id="IPR013761">
    <property type="entry name" value="SAM/pointed_sf"/>
</dbReference>
<dbReference type="SMART" id="SM00454">
    <property type="entry name" value="SAM"/>
    <property type="match status" value="1"/>
</dbReference>
<keyword evidence="1" id="KW-0547">Nucleotide-binding</keyword>
<evidence type="ECO:0000256" key="2">
    <source>
        <dbReference type="ARBA" id="ARBA00022840"/>
    </source>
</evidence>
<keyword evidence="6" id="KW-1185">Reference proteome</keyword>
<evidence type="ECO:0000259" key="3">
    <source>
        <dbReference type="PROSITE" id="PS50105"/>
    </source>
</evidence>
<dbReference type="EMBL" id="VDUZ01000012">
    <property type="protein sequence ID" value="TXL75914.1"/>
    <property type="molecule type" value="Genomic_DNA"/>
</dbReference>
<feature type="domain" description="Guanylate cyclase" evidence="4">
    <location>
        <begin position="79"/>
        <end position="203"/>
    </location>
</feature>
<dbReference type="InterPro" id="IPR029787">
    <property type="entry name" value="Nucleotide_cyclase"/>
</dbReference>
<dbReference type="GO" id="GO:0005524">
    <property type="term" value="F:ATP binding"/>
    <property type="evidence" value="ECO:0007669"/>
    <property type="project" value="UniProtKB-KW"/>
</dbReference>
<dbReference type="PROSITE" id="PS50125">
    <property type="entry name" value="GUANYLATE_CYCLASE_2"/>
    <property type="match status" value="1"/>
</dbReference>
<gene>
    <name evidence="5" type="ORF">FHP25_12495</name>
</gene>
<dbReference type="InterPro" id="IPR027417">
    <property type="entry name" value="P-loop_NTPase"/>
</dbReference>
<keyword evidence="2" id="KW-0067">ATP-binding</keyword>
<dbReference type="Pfam" id="PF13191">
    <property type="entry name" value="AAA_16"/>
    <property type="match status" value="1"/>
</dbReference>
<dbReference type="Gene3D" id="3.30.70.1230">
    <property type="entry name" value="Nucleotide cyclase"/>
    <property type="match status" value="1"/>
</dbReference>
<comment type="caution">
    <text evidence="5">The sequence shown here is derived from an EMBL/GenBank/DDBJ whole genome shotgun (WGS) entry which is preliminary data.</text>
</comment>
<dbReference type="SMART" id="SM00044">
    <property type="entry name" value="CYCc"/>
    <property type="match status" value="1"/>
</dbReference>
<dbReference type="GO" id="GO:0009190">
    <property type="term" value="P:cyclic nucleotide biosynthetic process"/>
    <property type="evidence" value="ECO:0007669"/>
    <property type="project" value="InterPro"/>
</dbReference>
<dbReference type="PANTHER" id="PTHR16305:SF28">
    <property type="entry name" value="GUANYLATE CYCLASE DOMAIN-CONTAINING PROTEIN"/>
    <property type="match status" value="1"/>
</dbReference>
<dbReference type="Proteomes" id="UP000321638">
    <property type="component" value="Unassembled WGS sequence"/>
</dbReference>
<evidence type="ECO:0000256" key="1">
    <source>
        <dbReference type="ARBA" id="ARBA00022741"/>
    </source>
</evidence>
<dbReference type="Pfam" id="PF00211">
    <property type="entry name" value="Guanylate_cyc"/>
    <property type="match status" value="1"/>
</dbReference>
<dbReference type="OrthoDB" id="9785312at2"/>
<accession>A0A5C8PND6</accession>
<feature type="domain" description="SAM" evidence="3">
    <location>
        <begin position="1"/>
        <end position="61"/>
    </location>
</feature>
<dbReference type="CDD" id="cd07302">
    <property type="entry name" value="CHD"/>
    <property type="match status" value="1"/>
</dbReference>
<protein>
    <submittedName>
        <fullName evidence="5">Adenylate/guanylate cyclase domain-containing protein</fullName>
    </submittedName>
</protein>
<dbReference type="InterPro" id="IPR011990">
    <property type="entry name" value="TPR-like_helical_dom_sf"/>
</dbReference>
<dbReference type="GO" id="GO:0004016">
    <property type="term" value="F:adenylate cyclase activity"/>
    <property type="evidence" value="ECO:0007669"/>
    <property type="project" value="UniProtKB-ARBA"/>
</dbReference>
<dbReference type="SUPFAM" id="SSF48452">
    <property type="entry name" value="TPR-like"/>
    <property type="match status" value="1"/>
</dbReference>
<dbReference type="InterPro" id="IPR001660">
    <property type="entry name" value="SAM"/>
</dbReference>
<dbReference type="PANTHER" id="PTHR16305">
    <property type="entry name" value="TESTICULAR SOLUBLE ADENYLYL CYCLASE"/>
    <property type="match status" value="1"/>
</dbReference>
<dbReference type="InterPro" id="IPR001054">
    <property type="entry name" value="A/G_cyclase"/>
</dbReference>
<dbReference type="InterPro" id="IPR041664">
    <property type="entry name" value="AAA_16"/>
</dbReference>
<dbReference type="AlphaFoldDB" id="A0A5C8PND6"/>
<dbReference type="RefSeq" id="WP_147847275.1">
    <property type="nucleotide sequence ID" value="NZ_VDUZ01000012.1"/>
</dbReference>